<dbReference type="Proteomes" id="UP000295709">
    <property type="component" value="Unassembled WGS sequence"/>
</dbReference>
<dbReference type="PROSITE" id="PS51257">
    <property type="entry name" value="PROKAR_LIPOPROTEIN"/>
    <property type="match status" value="1"/>
</dbReference>
<reference evidence="3 5" key="2">
    <citation type="submission" date="2019-03" db="EMBL/GenBank/DDBJ databases">
        <title>Genomic Encyclopedia of Archaeal and Bacterial Type Strains, Phase II (KMG-II): from individual species to whole genera.</title>
        <authorList>
            <person name="Goeker M."/>
        </authorList>
    </citation>
    <scope>NUCLEOTIDE SEQUENCE [LARGE SCALE GENOMIC DNA]</scope>
    <source>
        <strain evidence="3 5">DSM 15235</strain>
    </source>
</reference>
<keyword evidence="5" id="KW-1185">Reference proteome</keyword>
<evidence type="ECO:0000313" key="5">
    <source>
        <dbReference type="Proteomes" id="UP000295709"/>
    </source>
</evidence>
<evidence type="ECO:0000313" key="4">
    <source>
        <dbReference type="Proteomes" id="UP000269375"/>
    </source>
</evidence>
<evidence type="ECO:0000256" key="1">
    <source>
        <dbReference type="SAM" id="MobiDB-lite"/>
    </source>
</evidence>
<dbReference type="EMBL" id="SOQW01000001">
    <property type="protein sequence ID" value="TDX94821.1"/>
    <property type="molecule type" value="Genomic_DNA"/>
</dbReference>
<evidence type="ECO:0000313" key="3">
    <source>
        <dbReference type="EMBL" id="TDX94821.1"/>
    </source>
</evidence>
<name>A0A3N0W590_9FLAO</name>
<gene>
    <name evidence="3" type="ORF">BCF50_0592</name>
    <name evidence="2" type="ORF">EGI05_04880</name>
</gene>
<organism evidence="2 4">
    <name type="scientific">Chryseobacterium daecheongense</name>
    <dbReference type="NCBI Taxonomy" id="192389"/>
    <lineage>
        <taxon>Bacteria</taxon>
        <taxon>Pseudomonadati</taxon>
        <taxon>Bacteroidota</taxon>
        <taxon>Flavobacteriia</taxon>
        <taxon>Flavobacteriales</taxon>
        <taxon>Weeksellaceae</taxon>
        <taxon>Chryseobacterium group</taxon>
        <taxon>Chryseobacterium</taxon>
    </lineage>
</organism>
<dbReference type="AlphaFoldDB" id="A0A3N0W590"/>
<dbReference type="EMBL" id="RJTX01000001">
    <property type="protein sequence ID" value="ROI00222.1"/>
    <property type="molecule type" value="Genomic_DNA"/>
</dbReference>
<evidence type="ECO:0008006" key="6">
    <source>
        <dbReference type="Google" id="ProtNLM"/>
    </source>
</evidence>
<dbReference type="RefSeq" id="WP_123261926.1">
    <property type="nucleotide sequence ID" value="NZ_RJTX01000001.1"/>
</dbReference>
<reference evidence="2 4" key="1">
    <citation type="submission" date="2018-11" db="EMBL/GenBank/DDBJ databases">
        <title>Proposal to divide the Flavobacteriaceae and reorganize its genera based on Amino Acid Identity values calculated from whole genome sequences.</title>
        <authorList>
            <person name="Nicholson A.C."/>
            <person name="Gulvik C.A."/>
            <person name="Whitney A.M."/>
            <person name="Humrighouse B.W."/>
            <person name="Bell M."/>
            <person name="Holmes B."/>
            <person name="Steigerwalt A."/>
            <person name="Villarma A."/>
            <person name="Sheth M."/>
            <person name="Batra D."/>
            <person name="Pryor J."/>
            <person name="Bernardet J.-F."/>
            <person name="Hugo C."/>
            <person name="Kampfer P."/>
            <person name="Newman J."/>
            <person name="Mcquiston J.R."/>
        </authorList>
    </citation>
    <scope>NUCLEOTIDE SEQUENCE [LARGE SCALE GENOMIC DNA]</scope>
    <source>
        <strain evidence="2 4">DSM 15235</strain>
    </source>
</reference>
<feature type="region of interest" description="Disordered" evidence="1">
    <location>
        <begin position="234"/>
        <end position="299"/>
    </location>
</feature>
<dbReference type="Proteomes" id="UP000269375">
    <property type="component" value="Unassembled WGS sequence"/>
</dbReference>
<sequence>MKRNFISRLLLLVILLIVLYSCRNDHFPEQDTYNNTGKFNLTSKTISLNESKHKSKLVSELSKAEIGLKSMKTDASGKVVNYGNGVSIGTDNVIYIENGPNYHTYTFRINRENAPTDAPVENLLLVPLPDGSYRELLVTYNLTEQEKIAYLQNKVIDPKKVKTVELTKGTYNGGGELAKTACGYINEIVWQECSEHVHNQYNTYDWDNCTATIKPNAYFVTSFRCWEEQDDVITSTPIDGGTSSSGGGGSGNTSDGGGATAPPCDTSTIPSNPEPGLTDINGCPIGTPTLPNLGENPKTPCEKIKEQRNDDEFKKRMDTLQDKTGLKKETGYIQKWGGDYVYKDNASATDQANSLSLPEVATNTYVKGFAHTHVNDFEFTETNGDTGIRLGIKIPSPADVGYFMDLVQNAQTNGHPLGDVYGIMISSMKNYQLRFTGNQYQIKTFTDEQLNSHREPYKEYTRAFLGDSKKLEFKFLKYIDEKMNLKGITLYRMNADGITTEIKLNADKTDITETNCPN</sequence>
<feature type="compositionally biased region" description="Gly residues" evidence="1">
    <location>
        <begin position="243"/>
        <end position="259"/>
    </location>
</feature>
<comment type="caution">
    <text evidence="2">The sequence shown here is derived from an EMBL/GenBank/DDBJ whole genome shotgun (WGS) entry which is preliminary data.</text>
</comment>
<evidence type="ECO:0000313" key="2">
    <source>
        <dbReference type="EMBL" id="ROI00222.1"/>
    </source>
</evidence>
<accession>A0A3N0W590</accession>
<proteinExistence type="predicted"/>
<dbReference type="OrthoDB" id="1242268at2"/>
<protein>
    <recommendedName>
        <fullName evidence="6">Lipoprotein</fullName>
    </recommendedName>
</protein>